<keyword evidence="2" id="KW-1185">Reference proteome</keyword>
<accession>A0A098SF36</accession>
<evidence type="ECO:0000313" key="2">
    <source>
        <dbReference type="Proteomes" id="UP000029736"/>
    </source>
</evidence>
<dbReference type="AlphaFoldDB" id="A0A098SF36"/>
<gene>
    <name evidence="1" type="ORF">IX84_02045</name>
</gene>
<dbReference type="RefSeq" id="WP_044216116.1">
    <property type="nucleotide sequence ID" value="NZ_JBKAGJ010000005.1"/>
</dbReference>
<dbReference type="EMBL" id="JPOS01000004">
    <property type="protein sequence ID" value="KGE89577.1"/>
    <property type="molecule type" value="Genomic_DNA"/>
</dbReference>
<sequence>MKITLQQWCKSVVYTHTQWLKPQLMGIILASFVLTNARAQSSPSFIDYSDYFSYSTTVVQSLNTNSVCDGYRKDIYELEPEERAELAGLIIDYL</sequence>
<reference evidence="1 2" key="1">
    <citation type="journal article" date="2014" name="Int. J. Syst. Evol. Microbiol.">
        <title>Phaeodactylibacter xiamenensis gen. nov., sp. nov., a member of the family Saprospiraceae isolated from the marine alga Phaeodactylum tricornutum.</title>
        <authorList>
            <person name="Chen Z.Jr."/>
            <person name="Lei X."/>
            <person name="Lai Q."/>
            <person name="Li Y."/>
            <person name="Zhang B."/>
            <person name="Zhang J."/>
            <person name="Zhang H."/>
            <person name="Yang L."/>
            <person name="Zheng W."/>
            <person name="Tian Y."/>
            <person name="Yu Z."/>
            <person name="Xu H.Jr."/>
            <person name="Zheng T."/>
        </authorList>
    </citation>
    <scope>NUCLEOTIDE SEQUENCE [LARGE SCALE GENOMIC DNA]</scope>
    <source>
        <strain evidence="1 2">KD52</strain>
    </source>
</reference>
<organism evidence="1 2">
    <name type="scientific">Phaeodactylibacter xiamenensis</name>
    <dbReference type="NCBI Taxonomy" id="1524460"/>
    <lineage>
        <taxon>Bacteria</taxon>
        <taxon>Pseudomonadati</taxon>
        <taxon>Bacteroidota</taxon>
        <taxon>Saprospiria</taxon>
        <taxon>Saprospirales</taxon>
        <taxon>Haliscomenobacteraceae</taxon>
        <taxon>Phaeodactylibacter</taxon>
    </lineage>
</organism>
<comment type="caution">
    <text evidence="1">The sequence shown here is derived from an EMBL/GenBank/DDBJ whole genome shotgun (WGS) entry which is preliminary data.</text>
</comment>
<name>A0A098SF36_9BACT</name>
<proteinExistence type="predicted"/>
<evidence type="ECO:0000313" key="1">
    <source>
        <dbReference type="EMBL" id="KGE89577.1"/>
    </source>
</evidence>
<dbReference type="Proteomes" id="UP000029736">
    <property type="component" value="Unassembled WGS sequence"/>
</dbReference>
<protein>
    <submittedName>
        <fullName evidence="1">Uncharacterized protein</fullName>
    </submittedName>
</protein>